<organism evidence="1 2">
    <name type="scientific">Pectobacterium phage vB_PatP_CB4</name>
    <dbReference type="NCBI Taxonomy" id="1958919"/>
    <lineage>
        <taxon>Viruses</taxon>
        <taxon>Duplodnaviria</taxon>
        <taxon>Heunggongvirae</taxon>
        <taxon>Uroviricota</taxon>
        <taxon>Caudoviricetes</taxon>
        <taxon>Schitoviridae</taxon>
        <taxon>Cbunavirus</taxon>
        <taxon>Cbunavirus CB4</taxon>
    </lineage>
</organism>
<dbReference type="InterPro" id="IPR013783">
    <property type="entry name" value="Ig-like_fold"/>
</dbReference>
<protein>
    <submittedName>
        <fullName evidence="1">Tail protein</fullName>
    </submittedName>
</protein>
<dbReference type="InterPro" id="IPR036179">
    <property type="entry name" value="Ig-like_dom_sf"/>
</dbReference>
<dbReference type="EMBL" id="KY549659">
    <property type="protein sequence ID" value="AQT27902.1"/>
    <property type="molecule type" value="Genomic_DNA"/>
</dbReference>
<dbReference type="Gene3D" id="2.60.40.10">
    <property type="entry name" value="Immunoglobulins"/>
    <property type="match status" value="1"/>
</dbReference>
<dbReference type="Proteomes" id="UP000241311">
    <property type="component" value="Segment"/>
</dbReference>
<sequence>MAQIGTYIKPAPIGSGVVTTDHVIAQGYDFVYLKMGGMLKVQESQVDGDLVLGVGAAYVPPAVLAITTNLPATKAFTDAQTFELSIAGSGGVAPYSVEWYKDGVKIANANSTTLNLGTATTAMAGKYTAVYKDAMGKSVNSVECTVTVTEA</sequence>
<accession>A0A2P0N9U3</accession>
<evidence type="ECO:0000313" key="1">
    <source>
        <dbReference type="EMBL" id="AQT27902.1"/>
    </source>
</evidence>
<reference evidence="1 2" key="1">
    <citation type="submission" date="2017-01" db="EMBL/GenBank/DDBJ databases">
        <title>Isolation and characterization of Pectobacterium phages.</title>
        <authorList>
            <person name="Buttimer C.T.H."/>
            <person name="Lucid A."/>
            <person name="Coffey A."/>
        </authorList>
    </citation>
    <scope>NUCLEOTIDE SEQUENCE [LARGE SCALE GENOMIC DNA]</scope>
</reference>
<gene>
    <name evidence="1" type="ORF">CB4_60</name>
</gene>
<evidence type="ECO:0000313" key="2">
    <source>
        <dbReference type="Proteomes" id="UP000241311"/>
    </source>
</evidence>
<proteinExistence type="predicted"/>
<keyword evidence="2" id="KW-1185">Reference proteome</keyword>
<name>A0A2P0N9U3_9CAUD</name>
<dbReference type="SUPFAM" id="SSF48726">
    <property type="entry name" value="Immunoglobulin"/>
    <property type="match status" value="1"/>
</dbReference>